<evidence type="ECO:0000256" key="7">
    <source>
        <dbReference type="ARBA" id="ARBA00023004"/>
    </source>
</evidence>
<protein>
    <recommendedName>
        <fullName evidence="10">Phytanoyl-CoA dioxygenase</fullName>
    </recommendedName>
</protein>
<dbReference type="Pfam" id="PF05721">
    <property type="entry name" value="PhyH"/>
    <property type="match status" value="1"/>
</dbReference>
<comment type="cofactor">
    <cofactor evidence="1">
        <name>Fe cation</name>
        <dbReference type="ChEBI" id="CHEBI:24875"/>
    </cofactor>
</comment>
<evidence type="ECO:0000256" key="3">
    <source>
        <dbReference type="ARBA" id="ARBA00011738"/>
    </source>
</evidence>
<dbReference type="AlphaFoldDB" id="A0A1E4ST94"/>
<evidence type="ECO:0008006" key="10">
    <source>
        <dbReference type="Google" id="ProtNLM"/>
    </source>
</evidence>
<dbReference type="PANTHER" id="PTHR20883:SF45">
    <property type="entry name" value="PHYTANOYL-COA DIOXYGENASE FAMILY PROTEIN"/>
    <property type="match status" value="1"/>
</dbReference>
<keyword evidence="9" id="KW-1185">Reference proteome</keyword>
<dbReference type="PANTHER" id="PTHR20883">
    <property type="entry name" value="PHYTANOYL-COA DIOXYGENASE DOMAIN CONTAINING 1"/>
    <property type="match status" value="1"/>
</dbReference>
<dbReference type="GO" id="GO:0046872">
    <property type="term" value="F:metal ion binding"/>
    <property type="evidence" value="ECO:0007669"/>
    <property type="project" value="UniProtKB-KW"/>
</dbReference>
<name>A0A1E4ST94_9ASCO</name>
<evidence type="ECO:0000256" key="2">
    <source>
        <dbReference type="ARBA" id="ARBA00005830"/>
    </source>
</evidence>
<dbReference type="OrthoDB" id="445007at2759"/>
<keyword evidence="6" id="KW-0560">Oxidoreductase</keyword>
<evidence type="ECO:0000313" key="9">
    <source>
        <dbReference type="Proteomes" id="UP000094801"/>
    </source>
</evidence>
<comment type="similarity">
    <text evidence="2">Belongs to the PhyH family.</text>
</comment>
<dbReference type="InterPro" id="IPR008775">
    <property type="entry name" value="Phytyl_CoA_dOase-like"/>
</dbReference>
<dbReference type="Proteomes" id="UP000094801">
    <property type="component" value="Unassembled WGS sequence"/>
</dbReference>
<organism evidence="8 9">
    <name type="scientific">[Candida] arabinofermentans NRRL YB-2248</name>
    <dbReference type="NCBI Taxonomy" id="983967"/>
    <lineage>
        <taxon>Eukaryota</taxon>
        <taxon>Fungi</taxon>
        <taxon>Dikarya</taxon>
        <taxon>Ascomycota</taxon>
        <taxon>Saccharomycotina</taxon>
        <taxon>Pichiomycetes</taxon>
        <taxon>Pichiales</taxon>
        <taxon>Pichiaceae</taxon>
        <taxon>Ogataea</taxon>
        <taxon>Ogataea/Candida clade</taxon>
    </lineage>
</organism>
<reference evidence="9" key="1">
    <citation type="submission" date="2016-04" db="EMBL/GenBank/DDBJ databases">
        <title>Comparative genomics of biotechnologically important yeasts.</title>
        <authorList>
            <consortium name="DOE Joint Genome Institute"/>
            <person name="Riley R."/>
            <person name="Haridas S."/>
            <person name="Wolfe K.H."/>
            <person name="Lopes M.R."/>
            <person name="Hittinger C.T."/>
            <person name="Goker M."/>
            <person name="Salamov A."/>
            <person name="Wisecaver J."/>
            <person name="Long T.M."/>
            <person name="Aerts A.L."/>
            <person name="Barry K."/>
            <person name="Choi C."/>
            <person name="Clum A."/>
            <person name="Coughlan A.Y."/>
            <person name="Deshpande S."/>
            <person name="Douglass A.P."/>
            <person name="Hanson S.J."/>
            <person name="Klenk H.-P."/>
            <person name="Labutti K."/>
            <person name="Lapidus A."/>
            <person name="Lindquist E."/>
            <person name="Lipzen A."/>
            <person name="Meier-Kolthoff J.P."/>
            <person name="Ohm R.A."/>
            <person name="Otillar R.P."/>
            <person name="Pangilinan J."/>
            <person name="Peng Y."/>
            <person name="Rokas A."/>
            <person name="Rosa C.A."/>
            <person name="Scheuner C."/>
            <person name="Sibirny A.A."/>
            <person name="Slot J.C."/>
            <person name="Stielow J.B."/>
            <person name="Sun H."/>
            <person name="Kurtzman C.P."/>
            <person name="Blackwell M."/>
            <person name="Grigoriev I.V."/>
            <person name="Jeffries T.W."/>
        </authorList>
    </citation>
    <scope>NUCLEOTIDE SEQUENCE [LARGE SCALE GENOMIC DNA]</scope>
    <source>
        <strain evidence="9">NRRL YB-2248</strain>
    </source>
</reference>
<evidence type="ECO:0000313" key="8">
    <source>
        <dbReference type="EMBL" id="ODV82736.1"/>
    </source>
</evidence>
<evidence type="ECO:0000256" key="5">
    <source>
        <dbReference type="ARBA" id="ARBA00022964"/>
    </source>
</evidence>
<gene>
    <name evidence="8" type="ORF">CANARDRAFT_30592</name>
</gene>
<sequence>MTTIVLDKTQSINFKACPYTKADLPPVKAFTMDSPIEDIIEGMKEAGGCIIRNACSIELLDEIKKEITPFVDADEVWDGDFFPPQTKKASGLIGKAPSSAKALLDNKVYNEVCDAFLTHKMSWWVGEELHTGVSKPQVNNSICFRIGPGASNQPLHRDDALHHPQYGYIDKYPEDLGTITRDDSIGFFIACSKSTKENGATRFIPGSHKWDVGCPPTEELVYHAELEKGDAFIFLASCYHGGSANKTKDEYRLLISCFMTRGYLRQEENQYLAIPMDVIKKLPEKYARMIGYDLSTPYGGWVESKDPYCVVDPTVKSNIDI</sequence>
<dbReference type="STRING" id="983967.A0A1E4ST94"/>
<dbReference type="GO" id="GO:0051213">
    <property type="term" value="F:dioxygenase activity"/>
    <property type="evidence" value="ECO:0007669"/>
    <property type="project" value="UniProtKB-KW"/>
</dbReference>
<proteinExistence type="inferred from homology"/>
<accession>A0A1E4ST94</accession>
<comment type="subunit">
    <text evidence="3">Homodimer.</text>
</comment>
<keyword evidence="7" id="KW-0408">Iron</keyword>
<evidence type="ECO:0000256" key="4">
    <source>
        <dbReference type="ARBA" id="ARBA00022723"/>
    </source>
</evidence>
<dbReference type="SUPFAM" id="SSF51197">
    <property type="entry name" value="Clavaminate synthase-like"/>
    <property type="match status" value="1"/>
</dbReference>
<evidence type="ECO:0000256" key="6">
    <source>
        <dbReference type="ARBA" id="ARBA00023002"/>
    </source>
</evidence>
<dbReference type="EMBL" id="KV453875">
    <property type="protein sequence ID" value="ODV82736.1"/>
    <property type="molecule type" value="Genomic_DNA"/>
</dbReference>
<dbReference type="Gene3D" id="2.60.120.620">
    <property type="entry name" value="q2cbj1_9rhob like domain"/>
    <property type="match status" value="1"/>
</dbReference>
<keyword evidence="4" id="KW-0479">Metal-binding</keyword>
<keyword evidence="5" id="KW-0223">Dioxygenase</keyword>
<evidence type="ECO:0000256" key="1">
    <source>
        <dbReference type="ARBA" id="ARBA00001962"/>
    </source>
</evidence>